<evidence type="ECO:0000313" key="2">
    <source>
        <dbReference type="EMBL" id="GAA1715830.1"/>
    </source>
</evidence>
<sequence length="88" mass="9286">MSSNGTSDDRARDAHRATPSRTPTTILLVGFVLIVASGLTARFAPELFASLGGWVTIGVVAVLVVVLGSWTLIRGMRRNADSSEDGSR</sequence>
<keyword evidence="1" id="KW-1133">Transmembrane helix</keyword>
<protein>
    <submittedName>
        <fullName evidence="2">Uncharacterized protein</fullName>
    </submittedName>
</protein>
<organism evidence="2 3">
    <name type="scientific">Isoptericola hypogeus</name>
    <dbReference type="NCBI Taxonomy" id="300179"/>
    <lineage>
        <taxon>Bacteria</taxon>
        <taxon>Bacillati</taxon>
        <taxon>Actinomycetota</taxon>
        <taxon>Actinomycetes</taxon>
        <taxon>Micrococcales</taxon>
        <taxon>Promicromonosporaceae</taxon>
        <taxon>Isoptericola</taxon>
    </lineage>
</organism>
<reference evidence="3" key="1">
    <citation type="journal article" date="2019" name="Int. J. Syst. Evol. Microbiol.">
        <title>The Global Catalogue of Microorganisms (GCM) 10K type strain sequencing project: providing services to taxonomists for standard genome sequencing and annotation.</title>
        <authorList>
            <consortium name="The Broad Institute Genomics Platform"/>
            <consortium name="The Broad Institute Genome Sequencing Center for Infectious Disease"/>
            <person name="Wu L."/>
            <person name="Ma J."/>
        </authorList>
    </citation>
    <scope>NUCLEOTIDE SEQUENCE [LARGE SCALE GENOMIC DNA]</scope>
    <source>
        <strain evidence="3">JCM 15589</strain>
    </source>
</reference>
<keyword evidence="1" id="KW-0472">Membrane</keyword>
<gene>
    <name evidence="2" type="ORF">GCM10009809_09970</name>
</gene>
<proteinExistence type="predicted"/>
<evidence type="ECO:0000313" key="3">
    <source>
        <dbReference type="Proteomes" id="UP001501138"/>
    </source>
</evidence>
<keyword evidence="1" id="KW-0812">Transmembrane</keyword>
<keyword evidence="3" id="KW-1185">Reference proteome</keyword>
<evidence type="ECO:0000256" key="1">
    <source>
        <dbReference type="SAM" id="Phobius"/>
    </source>
</evidence>
<dbReference type="RefSeq" id="WP_344246261.1">
    <property type="nucleotide sequence ID" value="NZ_BAAAPM010000003.1"/>
</dbReference>
<feature type="transmembrane region" description="Helical" evidence="1">
    <location>
        <begin position="26"/>
        <end position="45"/>
    </location>
</feature>
<feature type="transmembrane region" description="Helical" evidence="1">
    <location>
        <begin position="51"/>
        <end position="73"/>
    </location>
</feature>
<dbReference type="EMBL" id="BAAAPM010000003">
    <property type="protein sequence ID" value="GAA1715830.1"/>
    <property type="molecule type" value="Genomic_DNA"/>
</dbReference>
<dbReference type="Proteomes" id="UP001501138">
    <property type="component" value="Unassembled WGS sequence"/>
</dbReference>
<accession>A0ABP4V141</accession>
<name>A0ABP4V141_9MICO</name>
<comment type="caution">
    <text evidence="2">The sequence shown here is derived from an EMBL/GenBank/DDBJ whole genome shotgun (WGS) entry which is preliminary data.</text>
</comment>